<organism evidence="1 2">
    <name type="scientific">Aspergillus campestris (strain IBT 28561)</name>
    <dbReference type="NCBI Taxonomy" id="1392248"/>
    <lineage>
        <taxon>Eukaryota</taxon>
        <taxon>Fungi</taxon>
        <taxon>Dikarya</taxon>
        <taxon>Ascomycota</taxon>
        <taxon>Pezizomycotina</taxon>
        <taxon>Eurotiomycetes</taxon>
        <taxon>Eurotiomycetidae</taxon>
        <taxon>Eurotiales</taxon>
        <taxon>Aspergillaceae</taxon>
        <taxon>Aspergillus</taxon>
        <taxon>Aspergillus subgen. Circumdati</taxon>
    </lineage>
</organism>
<accession>A0A2I1DFG3</accession>
<dbReference type="AlphaFoldDB" id="A0A2I1DFG3"/>
<dbReference type="OrthoDB" id="5424209at2759"/>
<name>A0A2I1DFG3_ASPC2</name>
<comment type="caution">
    <text evidence="1">The sequence shown here is derived from an EMBL/GenBank/DDBJ whole genome shotgun (WGS) entry which is preliminary data.</text>
</comment>
<evidence type="ECO:0000313" key="2">
    <source>
        <dbReference type="Proteomes" id="UP000234254"/>
    </source>
</evidence>
<keyword evidence="2" id="KW-1185">Reference proteome</keyword>
<gene>
    <name evidence="1" type="ORF">P168DRAFT_301285</name>
</gene>
<dbReference type="InterPro" id="IPR009003">
    <property type="entry name" value="Peptidase_S1_PA"/>
</dbReference>
<proteinExistence type="predicted"/>
<dbReference type="RefSeq" id="XP_024697210.1">
    <property type="nucleotide sequence ID" value="XM_024838504.1"/>
</dbReference>
<sequence length="607" mass="68225">MPRFSSLPSIDSPESTGIRLSAHRLSWSSSSSDKSYLNITSNVDPVDNFYNSEMRAGGPYLCSLPARTTLIDHNWYKHYAQLMEESPRLSMQISDLLKAQGMREIYFHITGRQSVVDPEHHAVPTVLIYASRKDQPVRQDWREIARLVYDLLCRHFPGINVEILDGVEEQVAMCFPVLTTDSIYSKWEDISAAILQQLDTSQWTSLQCYRYGIHRAEPATNPITVIVTVCYSADKRFLSSQGKIQAILASFEESTTAVVFLQDEFQNLVDYPGPADRDHNSARAKLDGAAISEKALPGQSKQYGITCFHCVYPPPALREGLLCEEGAQKALARWESSPVTESDTAVKEILQVDQPSVYDLQVNIDRLTREITAYENDQLKDLMRGIDLPDQGSDEVDVTDTDHRSSKTCMRYLDVIRRSRAHLQEFAVPEKYHLGHVAFGSGLHRTRRSGDDVMPSISDWALIQVDPKRLGRNNVYTYGRFFPLRTLRFEASRNPKEFQTLLKCGRSTRLTEGDYSGARPIRLTKERGPNGEELTVATRERSVANPLLGIFAQPGDAGSLVFNPAGDVVGMIGGGWSRLNAVFFQHILDVFDDVMEVTGAVEARVMF</sequence>
<dbReference type="VEuPathDB" id="FungiDB:P168DRAFT_301285"/>
<evidence type="ECO:0000313" key="1">
    <source>
        <dbReference type="EMBL" id="PKY08616.1"/>
    </source>
</evidence>
<dbReference type="Proteomes" id="UP000234254">
    <property type="component" value="Unassembled WGS sequence"/>
</dbReference>
<protein>
    <submittedName>
        <fullName evidence="1">Uncharacterized protein</fullName>
    </submittedName>
</protein>
<reference evidence="1" key="1">
    <citation type="submission" date="2016-12" db="EMBL/GenBank/DDBJ databases">
        <title>The genomes of Aspergillus section Nigri reveals drivers in fungal speciation.</title>
        <authorList>
            <consortium name="DOE Joint Genome Institute"/>
            <person name="Vesth T.C."/>
            <person name="Nybo J."/>
            <person name="Theobald S."/>
            <person name="Brandl J."/>
            <person name="Frisvad J.C."/>
            <person name="Nielsen K.F."/>
            <person name="Lyhne E.K."/>
            <person name="Kogle M.E."/>
            <person name="Kuo A."/>
            <person name="Riley R."/>
            <person name="Clum A."/>
            <person name="Nolan M."/>
            <person name="Lipzen A."/>
            <person name="Salamov A."/>
            <person name="Henrissat B."/>
            <person name="Wiebenga A."/>
            <person name="De vries R.P."/>
            <person name="Grigoriev I.V."/>
            <person name="Mortensen U.H."/>
            <person name="Andersen M.R."/>
            <person name="Baker S.E."/>
        </authorList>
    </citation>
    <scope>NUCLEOTIDE SEQUENCE</scope>
    <source>
        <strain evidence="1">IBT 28561</strain>
    </source>
</reference>
<dbReference type="EMBL" id="MSFM01000001">
    <property type="protein sequence ID" value="PKY08616.1"/>
    <property type="molecule type" value="Genomic_DNA"/>
</dbReference>
<dbReference type="GeneID" id="36546028"/>
<dbReference type="SUPFAM" id="SSF50494">
    <property type="entry name" value="Trypsin-like serine proteases"/>
    <property type="match status" value="1"/>
</dbReference>